<comment type="caution">
    <text evidence="1">The sequence shown here is derived from an EMBL/GenBank/DDBJ whole genome shotgun (WGS) entry which is preliminary data.</text>
</comment>
<dbReference type="STRING" id="1097556.R4XAQ7"/>
<protein>
    <submittedName>
        <fullName evidence="1">Uncharacterized protein</fullName>
    </submittedName>
</protein>
<dbReference type="InterPro" id="IPR006594">
    <property type="entry name" value="LisH"/>
</dbReference>
<evidence type="ECO:0000313" key="2">
    <source>
        <dbReference type="Proteomes" id="UP000013776"/>
    </source>
</evidence>
<name>R4XAQ7_TAPDE</name>
<dbReference type="AlphaFoldDB" id="R4XAQ7"/>
<proteinExistence type="predicted"/>
<dbReference type="InterPro" id="IPR015943">
    <property type="entry name" value="WD40/YVTN_repeat-like_dom_sf"/>
</dbReference>
<dbReference type="EMBL" id="CAHR02000093">
    <property type="protein sequence ID" value="CCG82604.1"/>
    <property type="molecule type" value="Genomic_DNA"/>
</dbReference>
<gene>
    <name evidence="1" type="ORF">TAPDE_002638</name>
</gene>
<dbReference type="PROSITE" id="PS50896">
    <property type="entry name" value="LISH"/>
    <property type="match status" value="1"/>
</dbReference>
<keyword evidence="2" id="KW-1185">Reference proteome</keyword>
<dbReference type="SUPFAM" id="SSF50978">
    <property type="entry name" value="WD40 repeat-like"/>
    <property type="match status" value="1"/>
</dbReference>
<dbReference type="eggNOG" id="ENOG502S696">
    <property type="taxonomic scope" value="Eukaryota"/>
</dbReference>
<dbReference type="VEuPathDB" id="FungiDB:TAPDE_002638"/>
<dbReference type="Proteomes" id="UP000013776">
    <property type="component" value="Unassembled WGS sequence"/>
</dbReference>
<sequence>MHGDQTQISNPANPTRLVARFLLAHGYLDTLQTLADESNIRIADLHLDDVEGEDITLEGLLEERRLRELSVELAKTRLAESEISGWTELCYQDPIPLPIVAPTNVLFVTVETVADCPCILVATADKAMRLYDFNSFELKQELRFLHSSPILEARVVGGQYLFTAGMDGKVVVTDLKSEEVVLDGLDQRHQRYVNRLVLYEQNWIATSGYDKKINLYEITECTSTTIKVELRASITLPSLPEGLLFCKHLDALALVVCARDTCFLEYYLVPSLELQTRINMNANKDLWISFSGIDISQQPGGPRYIGLSTSTTPNGRWLAFKVGEDEMKANVFHGAPQSDLGVLPRHVWRPDGSGFWGRSLPWLNEL</sequence>
<evidence type="ECO:0000313" key="1">
    <source>
        <dbReference type="EMBL" id="CCG82604.1"/>
    </source>
</evidence>
<reference evidence="1 2" key="1">
    <citation type="journal article" date="2013" name="MBio">
        <title>Genome sequencing of the plant pathogen Taphrina deformans, the causal agent of peach leaf curl.</title>
        <authorList>
            <person name="Cisse O.H."/>
            <person name="Almeida J.M.G.C.F."/>
            <person name="Fonseca A."/>
            <person name="Kumar A.A."/>
            <person name="Salojaervi J."/>
            <person name="Overmyer K."/>
            <person name="Hauser P.M."/>
            <person name="Pagni M."/>
        </authorList>
    </citation>
    <scope>NUCLEOTIDE SEQUENCE [LARGE SCALE GENOMIC DNA]</scope>
    <source>
        <strain evidence="2">PYCC 5710 / ATCC 11124 / CBS 356.35 / IMI 108563 / JCM 9778 / NBRC 8474</strain>
    </source>
</reference>
<dbReference type="OrthoDB" id="1932312at2759"/>
<accession>R4XAQ7</accession>
<dbReference type="InterPro" id="IPR036322">
    <property type="entry name" value="WD40_repeat_dom_sf"/>
</dbReference>
<organism evidence="1 2">
    <name type="scientific">Taphrina deformans (strain PYCC 5710 / ATCC 11124 / CBS 356.35 / IMI 108563 / JCM 9778 / NBRC 8474)</name>
    <name type="common">Peach leaf curl fungus</name>
    <name type="synonym">Lalaria deformans</name>
    <dbReference type="NCBI Taxonomy" id="1097556"/>
    <lineage>
        <taxon>Eukaryota</taxon>
        <taxon>Fungi</taxon>
        <taxon>Dikarya</taxon>
        <taxon>Ascomycota</taxon>
        <taxon>Taphrinomycotina</taxon>
        <taxon>Taphrinomycetes</taxon>
        <taxon>Taphrinales</taxon>
        <taxon>Taphrinaceae</taxon>
        <taxon>Taphrina</taxon>
    </lineage>
</organism>
<dbReference type="Gene3D" id="2.130.10.10">
    <property type="entry name" value="YVTN repeat-like/Quinoprotein amine dehydrogenase"/>
    <property type="match status" value="1"/>
</dbReference>